<dbReference type="InterPro" id="IPR009079">
    <property type="entry name" value="4_helix_cytokine-like_core"/>
</dbReference>
<dbReference type="Proteomes" id="UP000472267">
    <property type="component" value="Chromosome 20"/>
</dbReference>
<dbReference type="Ensembl" id="ENSSFAT00005046189.1">
    <property type="protein sequence ID" value="ENSSFAP00005044620.1"/>
    <property type="gene ID" value="ENSSFAG00005021940.1"/>
</dbReference>
<evidence type="ECO:0000313" key="2">
    <source>
        <dbReference type="Proteomes" id="UP000472267"/>
    </source>
</evidence>
<reference evidence="1" key="1">
    <citation type="submission" date="2019-06" db="EMBL/GenBank/DDBJ databases">
        <authorList>
            <consortium name="Wellcome Sanger Institute Data Sharing"/>
        </authorList>
    </citation>
    <scope>NUCLEOTIDE SEQUENCE [LARGE SCALE GENOMIC DNA]</scope>
</reference>
<protein>
    <submittedName>
        <fullName evidence="1">Uncharacterized protein</fullName>
    </submittedName>
</protein>
<reference evidence="1" key="2">
    <citation type="submission" date="2025-08" db="UniProtKB">
        <authorList>
            <consortium name="Ensembl"/>
        </authorList>
    </citation>
    <scope>IDENTIFICATION</scope>
</reference>
<dbReference type="Gene3D" id="1.20.1250.10">
    <property type="match status" value="1"/>
</dbReference>
<proteinExistence type="predicted"/>
<dbReference type="InParanoid" id="A0A672IUY7"/>
<name>A0A672IUY7_SALFA</name>
<keyword evidence="2" id="KW-1185">Reference proteome</keyword>
<dbReference type="OMA" id="YLCHYIL"/>
<organism evidence="1 2">
    <name type="scientific">Salarias fasciatus</name>
    <name type="common">Jewelled blenny</name>
    <name type="synonym">Blennius fasciatus</name>
    <dbReference type="NCBI Taxonomy" id="181472"/>
    <lineage>
        <taxon>Eukaryota</taxon>
        <taxon>Metazoa</taxon>
        <taxon>Chordata</taxon>
        <taxon>Craniata</taxon>
        <taxon>Vertebrata</taxon>
        <taxon>Euteleostomi</taxon>
        <taxon>Actinopterygii</taxon>
        <taxon>Neopterygii</taxon>
        <taxon>Teleostei</taxon>
        <taxon>Neoteleostei</taxon>
        <taxon>Acanthomorphata</taxon>
        <taxon>Ovalentaria</taxon>
        <taxon>Blenniimorphae</taxon>
        <taxon>Blenniiformes</taxon>
        <taxon>Blennioidei</taxon>
        <taxon>Blenniidae</taxon>
        <taxon>Salariinae</taxon>
        <taxon>Salarias</taxon>
    </lineage>
</organism>
<dbReference type="AlphaFoldDB" id="A0A672IUY7"/>
<sequence>MQEHRGSKDFGEFNTSLVWMEAKDTCDPDSLKNKSLPCLGKMLSVLSRYISEVERVSSFQSCMAFGSEAKPESHTSEEESKPIANWEKEPLCHYIMDRLFSFSILVARVFAVGDPTLHSSSATKSCLITAEWSHTQR</sequence>
<evidence type="ECO:0000313" key="1">
    <source>
        <dbReference type="Ensembl" id="ENSSFAP00005044620.1"/>
    </source>
</evidence>
<reference evidence="1" key="3">
    <citation type="submission" date="2025-09" db="UniProtKB">
        <authorList>
            <consortium name="Ensembl"/>
        </authorList>
    </citation>
    <scope>IDENTIFICATION</scope>
</reference>
<accession>A0A672IUY7</accession>